<feature type="domain" description="NnrU" evidence="6">
    <location>
        <begin position="7"/>
        <end position="222"/>
    </location>
</feature>
<dbReference type="Pfam" id="PF07298">
    <property type="entry name" value="NnrU"/>
    <property type="match status" value="1"/>
</dbReference>
<feature type="transmembrane region" description="Helical" evidence="5">
    <location>
        <begin position="141"/>
        <end position="161"/>
    </location>
</feature>
<evidence type="ECO:0000256" key="5">
    <source>
        <dbReference type="SAM" id="Phobius"/>
    </source>
</evidence>
<dbReference type="RefSeq" id="WP_066605441.1">
    <property type="nucleotide sequence ID" value="NZ_FORY01000010.1"/>
</dbReference>
<keyword evidence="3 5" id="KW-1133">Transmembrane helix</keyword>
<dbReference type="GeneID" id="98665926"/>
<dbReference type="OrthoDB" id="7828645at2"/>
<evidence type="ECO:0000313" key="7">
    <source>
        <dbReference type="EMBL" id="SFJ79293.1"/>
    </source>
</evidence>
<feature type="transmembrane region" description="Helical" evidence="5">
    <location>
        <begin position="40"/>
        <end position="58"/>
    </location>
</feature>
<organism evidence="7 8">
    <name type="scientific">Celeribacter halophilus</name>
    <dbReference type="NCBI Taxonomy" id="576117"/>
    <lineage>
        <taxon>Bacteria</taxon>
        <taxon>Pseudomonadati</taxon>
        <taxon>Pseudomonadota</taxon>
        <taxon>Alphaproteobacteria</taxon>
        <taxon>Rhodobacterales</taxon>
        <taxon>Roseobacteraceae</taxon>
        <taxon>Celeribacter</taxon>
    </lineage>
</organism>
<gene>
    <name evidence="7" type="ORF">SAMN04488138_110120</name>
</gene>
<dbReference type="InterPro" id="IPR009915">
    <property type="entry name" value="NnrU_dom"/>
</dbReference>
<dbReference type="Gene3D" id="1.20.120.1630">
    <property type="match status" value="1"/>
</dbReference>
<keyword evidence="2 5" id="KW-0812">Transmembrane</keyword>
<dbReference type="EMBL" id="FORY01000010">
    <property type="protein sequence ID" value="SFJ79293.1"/>
    <property type="molecule type" value="Genomic_DNA"/>
</dbReference>
<sequence>MSGWGSFILAAAAFFLSHTIPVRSSVKPWIVARIGAKGFGLIYSILSLVIFVWLIVAANRAPYVPLWEKAAWMPYVTISIMFVVCLMLSFSIARPNPFSFGGARNESFEPAHPGIVRLTRHPLLVALALWSFAHLLPNGDVAHVILFAAFGIFALLGCKMINQRTRQKMSEAGKDYDALWIATRAGSLLSGCENSASVFLRLLGGLGLYVLLLSLHGPVIGVYVWP</sequence>
<keyword evidence="4 5" id="KW-0472">Membrane</keyword>
<name>A0A1I3U9A1_9RHOB</name>
<evidence type="ECO:0000256" key="4">
    <source>
        <dbReference type="ARBA" id="ARBA00023136"/>
    </source>
</evidence>
<evidence type="ECO:0000256" key="2">
    <source>
        <dbReference type="ARBA" id="ARBA00022692"/>
    </source>
</evidence>
<proteinExistence type="predicted"/>
<accession>A0A1I3U9A1</accession>
<protein>
    <submittedName>
        <fullName evidence="7">Uncharacterized membrane protein</fullName>
    </submittedName>
</protein>
<evidence type="ECO:0000256" key="3">
    <source>
        <dbReference type="ARBA" id="ARBA00022989"/>
    </source>
</evidence>
<dbReference type="STRING" id="576117.SAMN04488138_110120"/>
<keyword evidence="8" id="KW-1185">Reference proteome</keyword>
<dbReference type="GO" id="GO:0016020">
    <property type="term" value="C:membrane"/>
    <property type="evidence" value="ECO:0007669"/>
    <property type="project" value="UniProtKB-SubCell"/>
</dbReference>
<dbReference type="Proteomes" id="UP000183299">
    <property type="component" value="Unassembled WGS sequence"/>
</dbReference>
<evidence type="ECO:0000313" key="8">
    <source>
        <dbReference type="Proteomes" id="UP000183299"/>
    </source>
</evidence>
<comment type="subcellular location">
    <subcellularLocation>
        <location evidence="1">Membrane</location>
        <topology evidence="1">Multi-pass membrane protein</topology>
    </subcellularLocation>
</comment>
<evidence type="ECO:0000259" key="6">
    <source>
        <dbReference type="Pfam" id="PF07298"/>
    </source>
</evidence>
<reference evidence="7 8" key="1">
    <citation type="submission" date="2016-10" db="EMBL/GenBank/DDBJ databases">
        <authorList>
            <person name="de Groot N.N."/>
        </authorList>
    </citation>
    <scope>NUCLEOTIDE SEQUENCE [LARGE SCALE GENOMIC DNA]</scope>
    <source>
        <strain evidence="7 8">CGMCC 1.8891</strain>
    </source>
</reference>
<evidence type="ECO:0000256" key="1">
    <source>
        <dbReference type="ARBA" id="ARBA00004141"/>
    </source>
</evidence>
<feature type="transmembrane region" description="Helical" evidence="5">
    <location>
        <begin position="206"/>
        <end position="225"/>
    </location>
</feature>
<feature type="transmembrane region" description="Helical" evidence="5">
    <location>
        <begin position="70"/>
        <end position="92"/>
    </location>
</feature>
<dbReference type="AlphaFoldDB" id="A0A1I3U9A1"/>